<dbReference type="STRING" id="1095630.A0A2J6TQY0"/>
<evidence type="ECO:0000256" key="4">
    <source>
        <dbReference type="PROSITE-ProRule" id="PRU00601"/>
    </source>
</evidence>
<evidence type="ECO:0008006" key="11">
    <source>
        <dbReference type="Google" id="ProtNLM"/>
    </source>
</evidence>
<proteinExistence type="predicted"/>
<evidence type="ECO:0000256" key="2">
    <source>
        <dbReference type="ARBA" id="ARBA00022771"/>
    </source>
</evidence>
<dbReference type="SUPFAM" id="SSF161219">
    <property type="entry name" value="CHY zinc finger-like"/>
    <property type="match status" value="1"/>
</dbReference>
<evidence type="ECO:0000313" key="10">
    <source>
        <dbReference type="Proteomes" id="UP000235371"/>
    </source>
</evidence>
<dbReference type="InterPro" id="IPR008913">
    <property type="entry name" value="Znf_CHY"/>
</dbReference>
<organism evidence="9 10">
    <name type="scientific">Hyaloscypha bicolor E</name>
    <dbReference type="NCBI Taxonomy" id="1095630"/>
    <lineage>
        <taxon>Eukaryota</taxon>
        <taxon>Fungi</taxon>
        <taxon>Dikarya</taxon>
        <taxon>Ascomycota</taxon>
        <taxon>Pezizomycotina</taxon>
        <taxon>Leotiomycetes</taxon>
        <taxon>Helotiales</taxon>
        <taxon>Hyaloscyphaceae</taxon>
        <taxon>Hyaloscypha</taxon>
        <taxon>Hyaloscypha bicolor</taxon>
    </lineage>
</organism>
<feature type="zinc finger region" description="C3H1-type" evidence="5">
    <location>
        <begin position="19"/>
        <end position="45"/>
    </location>
</feature>
<dbReference type="PROSITE" id="PS50103">
    <property type="entry name" value="ZF_C3H1"/>
    <property type="match status" value="1"/>
</dbReference>
<feature type="domain" description="C3H1-type" evidence="7">
    <location>
        <begin position="19"/>
        <end position="45"/>
    </location>
</feature>
<dbReference type="Pfam" id="PF05495">
    <property type="entry name" value="zf-CHY"/>
    <property type="match status" value="1"/>
</dbReference>
<dbReference type="SMART" id="SM00356">
    <property type="entry name" value="ZnF_C3H1"/>
    <property type="match status" value="1"/>
</dbReference>
<dbReference type="GO" id="GO:0008270">
    <property type="term" value="F:zinc ion binding"/>
    <property type="evidence" value="ECO:0007669"/>
    <property type="project" value="UniProtKB-KW"/>
</dbReference>
<keyword evidence="2 4" id="KW-0863">Zinc-finger</keyword>
<evidence type="ECO:0000256" key="1">
    <source>
        <dbReference type="ARBA" id="ARBA00022723"/>
    </source>
</evidence>
<feature type="compositionally biased region" description="Basic residues" evidence="6">
    <location>
        <begin position="754"/>
        <end position="763"/>
    </location>
</feature>
<evidence type="ECO:0000313" key="9">
    <source>
        <dbReference type="EMBL" id="PMD65434.1"/>
    </source>
</evidence>
<feature type="compositionally biased region" description="Basic and acidic residues" evidence="6">
    <location>
        <begin position="744"/>
        <end position="753"/>
    </location>
</feature>
<dbReference type="Pfam" id="PF00642">
    <property type="entry name" value="zf-CCCH"/>
    <property type="match status" value="1"/>
</dbReference>
<evidence type="ECO:0000256" key="3">
    <source>
        <dbReference type="ARBA" id="ARBA00022833"/>
    </source>
</evidence>
<feature type="region of interest" description="Disordered" evidence="6">
    <location>
        <begin position="740"/>
        <end position="763"/>
    </location>
</feature>
<dbReference type="Gene3D" id="4.10.1000.10">
    <property type="entry name" value="Zinc finger, CCCH-type"/>
    <property type="match status" value="1"/>
</dbReference>
<keyword evidence="3 5" id="KW-0862">Zinc</keyword>
<evidence type="ECO:0000259" key="8">
    <source>
        <dbReference type="PROSITE" id="PS51266"/>
    </source>
</evidence>
<dbReference type="PROSITE" id="PS51266">
    <property type="entry name" value="ZF_CHY"/>
    <property type="match status" value="1"/>
</dbReference>
<evidence type="ECO:0000256" key="6">
    <source>
        <dbReference type="SAM" id="MobiDB-lite"/>
    </source>
</evidence>
<sequence length="763" mass="84226">MASGTPPTDSASRALDHHLKARVCRYFGAGYCRAGNACPFLHDDTRLPGAPVVNTRPAQREVAEASSSASAPNMPREDGMIQDRRQAVTKPAPASRVVPKPIPQAQAKDPREFQLGQIRRRFSPKETRQADGGTLLKISLTPSDPDFPFEMTALECLLSVPVKYPGARPTLKVGNKDIPRGFALNVEAGFDAIANDKPDTSLLELMKALDKNLEAFLSAPKADTVKLVPNKDTRHLSALPYRSVEPSVVTTDAKAMGSANGHGAPTYVKPAEIFTEEQKAEASKKRESETRQLEARMGRLPLYKKSGDGIAYILPLELRRRAELPVQLQAVKTVQLFVPLLYPLQPCRIGFEGVDPADSEAVVYGFEQKSTEKKDTTLMGHVNFLAQNMHVLAKTPLEPKVVPQLAPSLTPVAPDSMDKGKSVESQQDPDRNHIQYITRPPEWTVIDADDPSGTDTDDLYSYDTEEETSDYEGGIGVKAATAGESEPSQEPAQNPERGTAISFPFIELYGLELLGVVVLNITVKCERCKDVTEIKGLKNGIMKSEGCRKCASQLSITFRRDLVHAHAVRAGFLDLEGCIVGDMLPSTFIPTCSQCSTAYPAPGIVSVQGESTTNVCRECHQKFTFKLPSVKFLRISTSGRLPPSSGPRRKKETLGLQAGTELPKRGRCRHYSKSYRWFRFSCCQKVYACDKCHDEEEEHPNEWANRMICGWCSREQNYRPEDCAVCHGVMSGKRGGGGFWEGGKGTRDRVKMSRKDKRKFRRP</sequence>
<keyword evidence="1 5" id="KW-0479">Metal-binding</keyword>
<dbReference type="GeneID" id="36587366"/>
<evidence type="ECO:0000259" key="7">
    <source>
        <dbReference type="PROSITE" id="PS50103"/>
    </source>
</evidence>
<dbReference type="InParanoid" id="A0A2J6TQY0"/>
<gene>
    <name evidence="9" type="ORF">K444DRAFT_608011</name>
</gene>
<dbReference type="RefSeq" id="XP_024742338.1">
    <property type="nucleotide sequence ID" value="XM_024879289.1"/>
</dbReference>
<reference evidence="9 10" key="1">
    <citation type="submission" date="2016-04" db="EMBL/GenBank/DDBJ databases">
        <title>A degradative enzymes factory behind the ericoid mycorrhizal symbiosis.</title>
        <authorList>
            <consortium name="DOE Joint Genome Institute"/>
            <person name="Martino E."/>
            <person name="Morin E."/>
            <person name="Grelet G."/>
            <person name="Kuo A."/>
            <person name="Kohler A."/>
            <person name="Daghino S."/>
            <person name="Barry K."/>
            <person name="Choi C."/>
            <person name="Cichocki N."/>
            <person name="Clum A."/>
            <person name="Copeland A."/>
            <person name="Hainaut M."/>
            <person name="Haridas S."/>
            <person name="Labutti K."/>
            <person name="Lindquist E."/>
            <person name="Lipzen A."/>
            <person name="Khouja H.-R."/>
            <person name="Murat C."/>
            <person name="Ohm R."/>
            <person name="Olson A."/>
            <person name="Spatafora J."/>
            <person name="Veneault-Fourrey C."/>
            <person name="Henrissat B."/>
            <person name="Grigoriev I."/>
            <person name="Martin F."/>
            <person name="Perotto S."/>
        </authorList>
    </citation>
    <scope>NUCLEOTIDE SEQUENCE [LARGE SCALE GENOMIC DNA]</scope>
    <source>
        <strain evidence="9 10">E</strain>
    </source>
</reference>
<name>A0A2J6TQY0_9HELO</name>
<protein>
    <recommendedName>
        <fullName evidence="11">CHY-type domain-containing protein</fullName>
    </recommendedName>
</protein>
<keyword evidence="10" id="KW-1185">Reference proteome</keyword>
<accession>A0A2J6TQY0</accession>
<dbReference type="InterPro" id="IPR037274">
    <property type="entry name" value="Znf_CHY_sf"/>
</dbReference>
<feature type="domain" description="CHY-type" evidence="8">
    <location>
        <begin position="661"/>
        <end position="728"/>
    </location>
</feature>
<dbReference type="EMBL" id="KZ613746">
    <property type="protein sequence ID" value="PMD65434.1"/>
    <property type="molecule type" value="Genomic_DNA"/>
</dbReference>
<dbReference type="OrthoDB" id="10253329at2759"/>
<dbReference type="InterPro" id="IPR036855">
    <property type="entry name" value="Znf_CCCH_sf"/>
</dbReference>
<dbReference type="InterPro" id="IPR000571">
    <property type="entry name" value="Znf_CCCH"/>
</dbReference>
<feature type="compositionally biased region" description="Acidic residues" evidence="6">
    <location>
        <begin position="447"/>
        <end position="470"/>
    </location>
</feature>
<dbReference type="SUPFAM" id="SSF90229">
    <property type="entry name" value="CCCH zinc finger"/>
    <property type="match status" value="1"/>
</dbReference>
<dbReference type="Proteomes" id="UP000235371">
    <property type="component" value="Unassembled WGS sequence"/>
</dbReference>
<feature type="compositionally biased region" description="Basic and acidic residues" evidence="6">
    <location>
        <begin position="416"/>
        <end position="433"/>
    </location>
</feature>
<feature type="region of interest" description="Disordered" evidence="6">
    <location>
        <begin position="408"/>
        <end position="473"/>
    </location>
</feature>
<feature type="region of interest" description="Disordered" evidence="6">
    <location>
        <begin position="58"/>
        <end position="77"/>
    </location>
</feature>
<dbReference type="AlphaFoldDB" id="A0A2J6TQY0"/>
<evidence type="ECO:0000256" key="5">
    <source>
        <dbReference type="PROSITE-ProRule" id="PRU00723"/>
    </source>
</evidence>